<dbReference type="RefSeq" id="WP_113889563.1">
    <property type="nucleotide sequence ID" value="NZ_QNRK01000012.1"/>
</dbReference>
<sequence>MGDTSSTTYQTDFYAWANEQAALLRQGRLSEADIANIAEEIESMGKTEKRELVSRLTVLLAHLLKWQYQPGRRGPSWEVTITNQRRDLAVHLKDNPSLRSRLPEAVEYAYANARGEAYAETGLPKTMFPPSAPWTFDQMMDQDFWPE</sequence>
<keyword evidence="2" id="KW-1185">Reference proteome</keyword>
<accession>A0A366FET8</accession>
<dbReference type="EMBL" id="QNRK01000012">
    <property type="protein sequence ID" value="RBP13137.1"/>
    <property type="molecule type" value="Genomic_DNA"/>
</dbReference>
<evidence type="ECO:0000313" key="2">
    <source>
        <dbReference type="Proteomes" id="UP000253529"/>
    </source>
</evidence>
<name>A0A366FET8_9HYPH</name>
<dbReference type="PANTHER" id="PTHR34235">
    <property type="entry name" value="SLR1203 PROTEIN-RELATED"/>
    <property type="match status" value="1"/>
</dbReference>
<evidence type="ECO:0000313" key="1">
    <source>
        <dbReference type="EMBL" id="RBP13137.1"/>
    </source>
</evidence>
<protein>
    <submittedName>
        <fullName evidence="1">Uncharacterized protein DUF29</fullName>
    </submittedName>
</protein>
<dbReference type="Pfam" id="PF01724">
    <property type="entry name" value="DUF29"/>
    <property type="match status" value="1"/>
</dbReference>
<dbReference type="InterPro" id="IPR002636">
    <property type="entry name" value="DUF29"/>
</dbReference>
<dbReference type="Proteomes" id="UP000253529">
    <property type="component" value="Unassembled WGS sequence"/>
</dbReference>
<comment type="caution">
    <text evidence="1">The sequence shown here is derived from an EMBL/GenBank/DDBJ whole genome shotgun (WGS) entry which is preliminary data.</text>
</comment>
<dbReference type="Gene3D" id="1.20.1220.20">
    <property type="entry name" value="Uncharcterised protein PF01724"/>
    <property type="match status" value="1"/>
</dbReference>
<dbReference type="OrthoDB" id="425753at2"/>
<reference evidence="1 2" key="1">
    <citation type="submission" date="2018-06" db="EMBL/GenBank/DDBJ databases">
        <title>Genomic Encyclopedia of Type Strains, Phase IV (KMG-IV): sequencing the most valuable type-strain genomes for metagenomic binning, comparative biology and taxonomic classification.</title>
        <authorList>
            <person name="Goeker M."/>
        </authorList>
    </citation>
    <scope>NUCLEOTIDE SEQUENCE [LARGE SCALE GENOMIC DNA]</scope>
    <source>
        <strain evidence="1 2">DSM 24875</strain>
    </source>
</reference>
<organism evidence="1 2">
    <name type="scientific">Roseiarcus fermentans</name>
    <dbReference type="NCBI Taxonomy" id="1473586"/>
    <lineage>
        <taxon>Bacteria</taxon>
        <taxon>Pseudomonadati</taxon>
        <taxon>Pseudomonadota</taxon>
        <taxon>Alphaproteobacteria</taxon>
        <taxon>Hyphomicrobiales</taxon>
        <taxon>Roseiarcaceae</taxon>
        <taxon>Roseiarcus</taxon>
    </lineage>
</organism>
<gene>
    <name evidence="1" type="ORF">DFR50_112106</name>
</gene>
<proteinExistence type="predicted"/>
<dbReference type="AlphaFoldDB" id="A0A366FET8"/>